<dbReference type="UniPathway" id="UPA00335"/>
<dbReference type="PANTHER" id="PTHR42959">
    <property type="entry name" value="CARBAMOYLTRANSFERASE"/>
    <property type="match status" value="1"/>
</dbReference>
<dbReference type="InterPro" id="IPR036046">
    <property type="entry name" value="Acylphosphatase-like_dom_sf"/>
</dbReference>
<dbReference type="Pfam" id="PF01300">
    <property type="entry name" value="Sua5_yciO_yrdC"/>
    <property type="match status" value="1"/>
</dbReference>
<protein>
    <recommendedName>
        <fullName evidence="8">Carbamoyltransferase</fullName>
        <ecNumber evidence="8">6.2.-.-</ecNumber>
    </recommendedName>
</protein>
<dbReference type="GO" id="GO:0016874">
    <property type="term" value="F:ligase activity"/>
    <property type="evidence" value="ECO:0007669"/>
    <property type="project" value="UniProtKB-UniRule"/>
</dbReference>
<evidence type="ECO:0000259" key="10">
    <source>
        <dbReference type="PROSITE" id="PS51160"/>
    </source>
</evidence>
<dbReference type="GO" id="GO:0008270">
    <property type="term" value="F:zinc ion binding"/>
    <property type="evidence" value="ECO:0007669"/>
    <property type="project" value="UniProtKB-KW"/>
</dbReference>
<dbReference type="EMBL" id="CP001899">
    <property type="protein sequence ID" value="ADC65945.1"/>
    <property type="molecule type" value="Genomic_DNA"/>
</dbReference>
<keyword evidence="3" id="KW-0436">Ligase</keyword>
<dbReference type="InterPro" id="IPR041440">
    <property type="entry name" value="HypF_C"/>
</dbReference>
<dbReference type="RefSeq" id="WP_012966284.1">
    <property type="nucleotide sequence ID" value="NC_013849.1"/>
</dbReference>
<evidence type="ECO:0000256" key="6">
    <source>
        <dbReference type="ARBA" id="ARBA00022833"/>
    </source>
</evidence>
<keyword evidence="13" id="KW-1185">Reference proteome</keyword>
<dbReference type="Gene3D" id="3.30.110.120">
    <property type="match status" value="1"/>
</dbReference>
<evidence type="ECO:0000256" key="4">
    <source>
        <dbReference type="ARBA" id="ARBA00022723"/>
    </source>
</evidence>
<evidence type="ECO:0000256" key="8">
    <source>
        <dbReference type="PIRNR" id="PIRNR006256"/>
    </source>
</evidence>
<dbReference type="KEGG" id="fpl:Ferp_1802"/>
<dbReference type="GO" id="GO:0016743">
    <property type="term" value="F:carboxyl- or carbamoyltransferase activity"/>
    <property type="evidence" value="ECO:0007669"/>
    <property type="project" value="UniProtKB-UniRule"/>
</dbReference>
<dbReference type="Pfam" id="PF00708">
    <property type="entry name" value="Acylphosphatase"/>
    <property type="match status" value="1"/>
</dbReference>
<dbReference type="InterPro" id="IPR006070">
    <property type="entry name" value="Sua5-like_dom"/>
</dbReference>
<dbReference type="SUPFAM" id="SSF55821">
    <property type="entry name" value="YrdC/RibB"/>
    <property type="match status" value="1"/>
</dbReference>
<proteinExistence type="inferred from homology"/>
<dbReference type="GO" id="GO:0003998">
    <property type="term" value="F:acylphosphatase activity"/>
    <property type="evidence" value="ECO:0007669"/>
    <property type="project" value="UniProtKB-EC"/>
</dbReference>
<dbReference type="Pfam" id="PF17788">
    <property type="entry name" value="HypF_C"/>
    <property type="match status" value="1"/>
</dbReference>
<dbReference type="Gene3D" id="3.30.420.360">
    <property type="match status" value="1"/>
</dbReference>
<keyword evidence="6" id="KW-0862">Zinc</keyword>
<dbReference type="Proteomes" id="UP000002613">
    <property type="component" value="Chromosome"/>
</dbReference>
<evidence type="ECO:0000256" key="1">
    <source>
        <dbReference type="ARBA" id="ARBA00004711"/>
    </source>
</evidence>
<evidence type="ECO:0000256" key="7">
    <source>
        <dbReference type="ARBA" id="ARBA00048220"/>
    </source>
</evidence>
<comment type="catalytic activity">
    <reaction evidence="7">
        <text>C-terminal L-cysteinyl-[HypE protein] + carbamoyl phosphate + ATP + H2O = C-terminal S-carboxamide-L-cysteinyl-[HypE protein] + AMP + phosphate + diphosphate + H(+)</text>
        <dbReference type="Rhea" id="RHEA:55636"/>
        <dbReference type="Rhea" id="RHEA-COMP:14247"/>
        <dbReference type="Rhea" id="RHEA-COMP:14392"/>
        <dbReference type="ChEBI" id="CHEBI:15377"/>
        <dbReference type="ChEBI" id="CHEBI:15378"/>
        <dbReference type="ChEBI" id="CHEBI:30616"/>
        <dbReference type="ChEBI" id="CHEBI:33019"/>
        <dbReference type="ChEBI" id="CHEBI:43474"/>
        <dbReference type="ChEBI" id="CHEBI:58228"/>
        <dbReference type="ChEBI" id="CHEBI:76913"/>
        <dbReference type="ChEBI" id="CHEBI:139126"/>
        <dbReference type="ChEBI" id="CHEBI:456215"/>
    </reaction>
</comment>
<dbReference type="Gene3D" id="3.30.420.40">
    <property type="match status" value="1"/>
</dbReference>
<dbReference type="PROSITE" id="PS51163">
    <property type="entry name" value="YRDC"/>
    <property type="match status" value="1"/>
</dbReference>
<dbReference type="InterPro" id="IPR001792">
    <property type="entry name" value="Acylphosphatase-like_dom"/>
</dbReference>
<sequence>MFRIIVSGVVQGVGFRPFVYRLAKEMKLRGYVKNCGDGTVEIVIDREVEEFVERLKKEIPDRAKIENIRIEKFEGFFDDFKIIESGGKTGILSLPPPDIAVCEDCLKEVFDEKDRRYLYPFTTCTSCGQRFSVSERLPFDRENTTLAEFPLCEDCRREYENPDDRRFYAQSIACPACGPNYELLPKGVFGVEAVKEAARMIDSGSFVAIKGIGGIHLSCLTENEIVWKLRKILRRPQQPFAVMVRDIEAAKNLAELSEEEIEELKSFRRPILVCKKRVDLEAVAPKLDTIGIMLPYTPLHYILFKFLKAEAVVMTSANFPSEPMATSFEELKVPYDAFLNHNMRIANRVDDSVVKFVNGRRMIIRRSRGFVPEPIELDIKSEAVAVGAELYNSLCFLKEGKAVMSQYIGNTANFKTFNEFFKRALFHFKNYLDLKPEFVVADMHPLYNTSIFAEKFGEEIGAEVLKVQHHFAHAFSVMAEKKIDEAIAIAVDGVGYGMDGKIWGGEVLYINLDSMEFERVGRLETIHLLGGDLAVERPLRVLFSIIYSQTGSWEELKYYEKYLKKGESFETFEELLKKRIGVVEASSAGRVLDAASAMLEICFERTYEGEPAMKLEAVAEESENYYDPIIETSWEISKFSSPFDGRGRRGEVKVLKIGEVFEDALKRYLSGERRGKIAYQIMSYLARGLSEIASEFEAPLIVSGGVAYNSIFQKEIGRNFYTNELVACGDNGISLGQVYALKVIE</sequence>
<name>D3RZN2_FERPA</name>
<evidence type="ECO:0000313" key="12">
    <source>
        <dbReference type="EMBL" id="ADC65945.1"/>
    </source>
</evidence>
<dbReference type="OrthoDB" id="371970at2157"/>
<dbReference type="PANTHER" id="PTHR42959:SF1">
    <property type="entry name" value="CARBAMOYLTRANSFERASE HYPF"/>
    <property type="match status" value="1"/>
</dbReference>
<dbReference type="PROSITE" id="PS51160">
    <property type="entry name" value="ACYLPHOSPHATASE_3"/>
    <property type="match status" value="1"/>
</dbReference>
<evidence type="ECO:0000256" key="2">
    <source>
        <dbReference type="ARBA" id="ARBA00008097"/>
    </source>
</evidence>
<comment type="catalytic activity">
    <reaction evidence="9">
        <text>an acyl phosphate + H2O = a carboxylate + phosphate + H(+)</text>
        <dbReference type="Rhea" id="RHEA:14965"/>
        <dbReference type="ChEBI" id="CHEBI:15377"/>
        <dbReference type="ChEBI" id="CHEBI:15378"/>
        <dbReference type="ChEBI" id="CHEBI:29067"/>
        <dbReference type="ChEBI" id="CHEBI:43474"/>
        <dbReference type="ChEBI" id="CHEBI:59918"/>
        <dbReference type="EC" id="3.6.1.7"/>
    </reaction>
</comment>
<dbReference type="SUPFAM" id="SSF54975">
    <property type="entry name" value="Acylphosphatase/BLUF domain-like"/>
    <property type="match status" value="1"/>
</dbReference>
<evidence type="ECO:0000256" key="5">
    <source>
        <dbReference type="ARBA" id="ARBA00022771"/>
    </source>
</evidence>
<dbReference type="Gene3D" id="3.90.870.50">
    <property type="match status" value="1"/>
</dbReference>
<dbReference type="PIRSF" id="PIRSF006256">
    <property type="entry name" value="CMPcnvr_hdrg_mat"/>
    <property type="match status" value="1"/>
</dbReference>
<dbReference type="GeneID" id="8779330"/>
<dbReference type="HOGENOM" id="CLU_009164_0_0_2"/>
<comment type="similarity">
    <text evidence="2 8">Belongs to the carbamoyltransferase HypF family.</text>
</comment>
<dbReference type="GO" id="GO:0003725">
    <property type="term" value="F:double-stranded RNA binding"/>
    <property type="evidence" value="ECO:0007669"/>
    <property type="project" value="InterPro"/>
</dbReference>
<gene>
    <name evidence="12" type="ordered locus">Ferp_1802</name>
</gene>
<dbReference type="PROSITE" id="PS00150">
    <property type="entry name" value="ACYLPHOSPHATASE_1"/>
    <property type="match status" value="1"/>
</dbReference>
<dbReference type="eggNOG" id="arCOG01187">
    <property type="taxonomic scope" value="Archaea"/>
</dbReference>
<keyword evidence="4" id="KW-0479">Metal-binding</keyword>
<organism evidence="12 13">
    <name type="scientific">Ferroglobus placidus (strain DSM 10642 / AEDII12DO)</name>
    <dbReference type="NCBI Taxonomy" id="589924"/>
    <lineage>
        <taxon>Archaea</taxon>
        <taxon>Methanobacteriati</taxon>
        <taxon>Methanobacteriota</taxon>
        <taxon>Archaeoglobi</taxon>
        <taxon>Archaeoglobales</taxon>
        <taxon>Archaeoglobaceae</taxon>
        <taxon>Ferroglobus</taxon>
    </lineage>
</organism>
<dbReference type="EC" id="6.2.-.-" evidence="8"/>
<dbReference type="Pfam" id="PF07503">
    <property type="entry name" value="zf-HYPF"/>
    <property type="match status" value="2"/>
</dbReference>
<dbReference type="GO" id="GO:0051604">
    <property type="term" value="P:protein maturation"/>
    <property type="evidence" value="ECO:0007669"/>
    <property type="project" value="TreeGrafter"/>
</dbReference>
<dbReference type="PaxDb" id="589924-Ferp_1802"/>
<feature type="domain" description="YrdC-like" evidence="11">
    <location>
        <begin position="191"/>
        <end position="369"/>
    </location>
</feature>
<dbReference type="STRING" id="589924.Ferp_1802"/>
<reference evidence="12 13" key="2">
    <citation type="journal article" date="2011" name="Stand. Genomic Sci.">
        <title>Complete genome sequence of Ferroglobus placidus AEDII12DO.</title>
        <authorList>
            <person name="Anderson I."/>
            <person name="Risso C."/>
            <person name="Holmes D."/>
            <person name="Lucas S."/>
            <person name="Copeland A."/>
            <person name="Lapidus A."/>
            <person name="Cheng J.F."/>
            <person name="Bruce D."/>
            <person name="Goodwin L."/>
            <person name="Pitluck S."/>
            <person name="Saunders E."/>
            <person name="Brettin T."/>
            <person name="Detter J.C."/>
            <person name="Han C."/>
            <person name="Tapia R."/>
            <person name="Larimer F."/>
            <person name="Land M."/>
            <person name="Hauser L."/>
            <person name="Woyke T."/>
            <person name="Lovley D."/>
            <person name="Kyrpides N."/>
            <person name="Ivanova N."/>
        </authorList>
    </citation>
    <scope>NUCLEOTIDE SEQUENCE [LARGE SCALE GENOMIC DNA]</scope>
    <source>
        <strain evidence="13">DSM 10642 / AEDII12DO</strain>
    </source>
</reference>
<evidence type="ECO:0000259" key="11">
    <source>
        <dbReference type="PROSITE" id="PS51163"/>
    </source>
</evidence>
<dbReference type="InterPro" id="IPR017945">
    <property type="entry name" value="DHBP_synth_RibB-like_a/b_dom"/>
</dbReference>
<dbReference type="AlphaFoldDB" id="D3RZN2"/>
<feature type="active site" evidence="9">
    <location>
        <position position="16"/>
    </location>
</feature>
<evidence type="ECO:0000313" key="13">
    <source>
        <dbReference type="Proteomes" id="UP000002613"/>
    </source>
</evidence>
<dbReference type="InterPro" id="IPR004421">
    <property type="entry name" value="Carbamoyltransferase_HypF"/>
</dbReference>
<dbReference type="NCBIfam" id="TIGR00143">
    <property type="entry name" value="hypF"/>
    <property type="match status" value="1"/>
</dbReference>
<dbReference type="Pfam" id="PF22521">
    <property type="entry name" value="HypF_C_2"/>
    <property type="match status" value="1"/>
</dbReference>
<evidence type="ECO:0000256" key="3">
    <source>
        <dbReference type="ARBA" id="ARBA00022598"/>
    </source>
</evidence>
<keyword evidence="9" id="KW-0378">Hydrolase</keyword>
<feature type="domain" description="Acylphosphatase-like" evidence="10">
    <location>
        <begin position="1"/>
        <end position="84"/>
    </location>
</feature>
<accession>D3RZN2</accession>
<dbReference type="InterPro" id="IPR055128">
    <property type="entry name" value="HypF_C_2"/>
</dbReference>
<feature type="active site" evidence="9">
    <location>
        <position position="34"/>
    </location>
</feature>
<reference evidence="13" key="1">
    <citation type="submission" date="2010-02" db="EMBL/GenBank/DDBJ databases">
        <title>Complete sequence of Ferroglobus placidus DSM 10642.</title>
        <authorList>
            <consortium name="US DOE Joint Genome Institute"/>
            <person name="Lucas S."/>
            <person name="Copeland A."/>
            <person name="Lapidus A."/>
            <person name="Cheng J.-F."/>
            <person name="Bruce D."/>
            <person name="Goodwin L."/>
            <person name="Pitluck S."/>
            <person name="Saunders E."/>
            <person name="Brettin T."/>
            <person name="Detter J.C."/>
            <person name="Han C."/>
            <person name="Tapia R."/>
            <person name="Larimer F."/>
            <person name="Land M."/>
            <person name="Hauser L."/>
            <person name="Kyrpides N."/>
            <person name="Ivanova N."/>
            <person name="Holmes D."/>
            <person name="Lovley D."/>
            <person name="Kyrpides N."/>
            <person name="Anderson I.J."/>
            <person name="Woyke T."/>
        </authorList>
    </citation>
    <scope>NUCLEOTIDE SEQUENCE [LARGE SCALE GENOMIC DNA]</scope>
    <source>
        <strain evidence="13">DSM 10642 / AEDII12DO</strain>
    </source>
</reference>
<dbReference type="InterPro" id="IPR051060">
    <property type="entry name" value="Carbamoyltrans_HypF-like"/>
</dbReference>
<dbReference type="InterPro" id="IPR017968">
    <property type="entry name" value="Acylphosphatase_CS"/>
</dbReference>
<keyword evidence="5" id="KW-0863">Zinc-finger</keyword>
<comment type="pathway">
    <text evidence="1">Protein modification; [NiFe] hydrogenase maturation.</text>
</comment>
<evidence type="ECO:0000256" key="9">
    <source>
        <dbReference type="PROSITE-ProRule" id="PRU00520"/>
    </source>
</evidence>
<dbReference type="InterPro" id="IPR011125">
    <property type="entry name" value="Znf_HypF"/>
</dbReference>